<dbReference type="Gene3D" id="1.10.357.10">
    <property type="entry name" value="Tetracycline Repressor, domain 2"/>
    <property type="match status" value="1"/>
</dbReference>
<sequence>MGRWEPHARERLVRAALELFTEQGYEKTTVVEIAERARLTKSTFFRHFPDKREVLFAGQDVLAQLLSDGVADAPGSATPFEMLAAALEAVAGAFPEERRSFGPRLRAVIGGNPELQERNAQKSARLGAAIEDGLARRGLPEVTAGLAAQLGTFVLGRAYAEWSDPDCAKPFIEIARHELRAVRAAVDTLDTEFVLP</sequence>
<dbReference type="InterPro" id="IPR050109">
    <property type="entry name" value="HTH-type_TetR-like_transc_reg"/>
</dbReference>
<proteinExistence type="predicted"/>
<dbReference type="PANTHER" id="PTHR30055">
    <property type="entry name" value="HTH-TYPE TRANSCRIPTIONAL REGULATOR RUTR"/>
    <property type="match status" value="1"/>
</dbReference>
<comment type="caution">
    <text evidence="6">The sequence shown here is derived from an EMBL/GenBank/DDBJ whole genome shotgun (WGS) entry which is preliminary data.</text>
</comment>
<feature type="DNA-binding region" description="H-T-H motif" evidence="4">
    <location>
        <begin position="29"/>
        <end position="48"/>
    </location>
</feature>
<keyword evidence="1" id="KW-0805">Transcription regulation</keyword>
<keyword evidence="7" id="KW-1185">Reference proteome</keyword>
<accession>A0A840J5W7</accession>
<dbReference type="PANTHER" id="PTHR30055:SF238">
    <property type="entry name" value="MYCOFACTOCIN BIOSYNTHESIS TRANSCRIPTIONAL REGULATOR MFTR-RELATED"/>
    <property type="match status" value="1"/>
</dbReference>
<dbReference type="EMBL" id="JACHMG010000001">
    <property type="protein sequence ID" value="MBB4689005.1"/>
    <property type="molecule type" value="Genomic_DNA"/>
</dbReference>
<dbReference type="Proteomes" id="UP000581769">
    <property type="component" value="Unassembled WGS sequence"/>
</dbReference>
<keyword evidence="3" id="KW-0804">Transcription</keyword>
<dbReference type="AlphaFoldDB" id="A0A840J5W7"/>
<reference evidence="6 7" key="1">
    <citation type="submission" date="2020-08" db="EMBL/GenBank/DDBJ databases">
        <title>Sequencing the genomes of 1000 actinobacteria strains.</title>
        <authorList>
            <person name="Klenk H.-P."/>
        </authorList>
    </citation>
    <scope>NUCLEOTIDE SEQUENCE [LARGE SCALE GENOMIC DNA]</scope>
    <source>
        <strain evidence="6 7">DSM 45859</strain>
    </source>
</reference>
<dbReference type="RefSeq" id="WP_184783610.1">
    <property type="nucleotide sequence ID" value="NZ_JACHMG010000001.1"/>
</dbReference>
<evidence type="ECO:0000313" key="6">
    <source>
        <dbReference type="EMBL" id="MBB4689005.1"/>
    </source>
</evidence>
<name>A0A840J5W7_9PSEU</name>
<dbReference type="Pfam" id="PF00440">
    <property type="entry name" value="TetR_N"/>
    <property type="match status" value="1"/>
</dbReference>
<evidence type="ECO:0000256" key="2">
    <source>
        <dbReference type="ARBA" id="ARBA00023125"/>
    </source>
</evidence>
<evidence type="ECO:0000256" key="3">
    <source>
        <dbReference type="ARBA" id="ARBA00023163"/>
    </source>
</evidence>
<evidence type="ECO:0000256" key="1">
    <source>
        <dbReference type="ARBA" id="ARBA00023015"/>
    </source>
</evidence>
<gene>
    <name evidence="6" type="ORF">BJY18_006490</name>
</gene>
<dbReference type="PRINTS" id="PR00455">
    <property type="entry name" value="HTHTETR"/>
</dbReference>
<protein>
    <submittedName>
        <fullName evidence="6">AcrR family transcriptional regulator</fullName>
    </submittedName>
</protein>
<dbReference type="GO" id="GO:0000976">
    <property type="term" value="F:transcription cis-regulatory region binding"/>
    <property type="evidence" value="ECO:0007669"/>
    <property type="project" value="TreeGrafter"/>
</dbReference>
<keyword evidence="2 4" id="KW-0238">DNA-binding</keyword>
<evidence type="ECO:0000313" key="7">
    <source>
        <dbReference type="Proteomes" id="UP000581769"/>
    </source>
</evidence>
<organism evidence="6 7">
    <name type="scientific">Amycolatopsis jiangsuensis</name>
    <dbReference type="NCBI Taxonomy" id="1181879"/>
    <lineage>
        <taxon>Bacteria</taxon>
        <taxon>Bacillati</taxon>
        <taxon>Actinomycetota</taxon>
        <taxon>Actinomycetes</taxon>
        <taxon>Pseudonocardiales</taxon>
        <taxon>Pseudonocardiaceae</taxon>
        <taxon>Amycolatopsis</taxon>
    </lineage>
</organism>
<evidence type="ECO:0000256" key="4">
    <source>
        <dbReference type="PROSITE-ProRule" id="PRU00335"/>
    </source>
</evidence>
<dbReference type="GO" id="GO:0003700">
    <property type="term" value="F:DNA-binding transcription factor activity"/>
    <property type="evidence" value="ECO:0007669"/>
    <property type="project" value="TreeGrafter"/>
</dbReference>
<evidence type="ECO:0000259" key="5">
    <source>
        <dbReference type="PROSITE" id="PS50977"/>
    </source>
</evidence>
<dbReference type="PROSITE" id="PS50977">
    <property type="entry name" value="HTH_TETR_2"/>
    <property type="match status" value="1"/>
</dbReference>
<feature type="domain" description="HTH tetR-type" evidence="5">
    <location>
        <begin position="6"/>
        <end position="66"/>
    </location>
</feature>
<dbReference type="InterPro" id="IPR001647">
    <property type="entry name" value="HTH_TetR"/>
</dbReference>
<dbReference type="InterPro" id="IPR009057">
    <property type="entry name" value="Homeodomain-like_sf"/>
</dbReference>
<dbReference type="SUPFAM" id="SSF46689">
    <property type="entry name" value="Homeodomain-like"/>
    <property type="match status" value="1"/>
</dbReference>